<comment type="cofactor">
    <cofactor evidence="1">
        <name>pantetheine 4'-phosphate</name>
        <dbReference type="ChEBI" id="CHEBI:47942"/>
    </cofactor>
</comment>
<evidence type="ECO:0000313" key="7">
    <source>
        <dbReference type="EMBL" id="BFP56981.1"/>
    </source>
</evidence>
<dbReference type="InterPro" id="IPR009081">
    <property type="entry name" value="PP-bd_ACP"/>
</dbReference>
<dbReference type="RefSeq" id="WP_397722079.1">
    <property type="nucleotide sequence ID" value="NZ_AP035884.1"/>
</dbReference>
<dbReference type="GO" id="GO:0043041">
    <property type="term" value="P:amino acid activation for nonribosomal peptide biosynthetic process"/>
    <property type="evidence" value="ECO:0007669"/>
    <property type="project" value="TreeGrafter"/>
</dbReference>
<reference evidence="7" key="1">
    <citation type="submission" date="2024-07" db="EMBL/GenBank/DDBJ databases">
        <title>Complete genome sequences of cellulolytic bacteria, Kitasatospora sp. CMC57 and Streptomyces sp. CMC78, isolated from Japanese agricultural soil.</title>
        <authorList>
            <person name="Hashimoto T."/>
            <person name="Ito M."/>
            <person name="Iwamoto M."/>
            <person name="Fukahori D."/>
            <person name="Shoda T."/>
            <person name="Sakoda M."/>
            <person name="Morohoshi T."/>
            <person name="Mitsuboshi M."/>
            <person name="Nishizawa T."/>
        </authorList>
    </citation>
    <scope>NUCLEOTIDE SEQUENCE</scope>
    <source>
        <strain evidence="7">CMC78</strain>
    </source>
</reference>
<dbReference type="FunFam" id="3.30.559.10:FF:000023">
    <property type="entry name" value="Non-ribosomal peptide synthetase"/>
    <property type="match status" value="1"/>
</dbReference>
<dbReference type="GO" id="GO:0016874">
    <property type="term" value="F:ligase activity"/>
    <property type="evidence" value="ECO:0007669"/>
    <property type="project" value="UniProtKB-KW"/>
</dbReference>
<evidence type="ECO:0000256" key="2">
    <source>
        <dbReference type="ARBA" id="ARBA00022450"/>
    </source>
</evidence>
<dbReference type="InterPro" id="IPR001242">
    <property type="entry name" value="Condensation_dom"/>
</dbReference>
<keyword evidence="3" id="KW-0597">Phosphoprotein</keyword>
<dbReference type="GO" id="GO:0031177">
    <property type="term" value="F:phosphopantetheine binding"/>
    <property type="evidence" value="ECO:0007669"/>
    <property type="project" value="TreeGrafter"/>
</dbReference>
<sequence>MTQMIGMSKDDVRRAAAGVLGVDAGSVPDGANLIKHGMDSLRMMRLAGGWRRAGASVTFRQLAEQPTVDAWFALLTASGAAAAPVAAEAEDETAAEAGPARKPARPTTEDSEAPFALTPVQRAYWIGRRPEMPLGGVGCHAFLEFDGSGVDPVRLDLAVRRVIARHGMLRARFLDDGRQQILAESPWPGLTVHDVTDAGPDKAEQHLADVRARLSHRVFDVAAGEVVDVQLSLLPGSRTRIHFGIDLLVADVASIELVLADLVTAYRDPADLAPASGYGFPRYLDDYRDWCGAPAEAGSPLAAARAYWRERIPALPASGPALPLATRPEDITAPVFSRRAFTLPTAAWEHIVGRAREFGLTPAVVLATAYAEVLGAWSEEDRFLLNVPLFDRQPLAPEVGGLVADFTSLILLSVDVGRPVPFAERALDLQRQLHDNASHAQYSTLSVLQDLRRAHGGRRTAAPVVFACNLGSAFVPPEMREELGAWSWMISQTPQVWLDHQVYRTDDGVVLAWDAVDELFPDGLMDTMLRAYEDLLLRLADDAPAGGPDTTAAASACWLRPAAVTTDRKADA</sequence>
<evidence type="ECO:0000259" key="6">
    <source>
        <dbReference type="PROSITE" id="PS50075"/>
    </source>
</evidence>
<dbReference type="Pfam" id="PF00668">
    <property type="entry name" value="Condensation"/>
    <property type="match status" value="1"/>
</dbReference>
<evidence type="ECO:0000256" key="5">
    <source>
        <dbReference type="SAM" id="MobiDB-lite"/>
    </source>
</evidence>
<dbReference type="PANTHER" id="PTHR45527:SF10">
    <property type="entry name" value="PYOCHELIN SYNTHASE PCHF"/>
    <property type="match status" value="1"/>
</dbReference>
<keyword evidence="2" id="KW-0596">Phosphopantetheine</keyword>
<dbReference type="Gene3D" id="1.10.1200.10">
    <property type="entry name" value="ACP-like"/>
    <property type="match status" value="1"/>
</dbReference>
<keyword evidence="4" id="KW-0436">Ligase</keyword>
<dbReference type="PROSITE" id="PS50075">
    <property type="entry name" value="CARRIER"/>
    <property type="match status" value="1"/>
</dbReference>
<feature type="region of interest" description="Disordered" evidence="5">
    <location>
        <begin position="86"/>
        <end position="113"/>
    </location>
</feature>
<evidence type="ECO:0000256" key="4">
    <source>
        <dbReference type="ARBA" id="ARBA00022598"/>
    </source>
</evidence>
<dbReference type="Pfam" id="PF00550">
    <property type="entry name" value="PP-binding"/>
    <property type="match status" value="1"/>
</dbReference>
<dbReference type="AlphaFoldDB" id="A0AB33KSD5"/>
<gene>
    <name evidence="7" type="ORF">SCMC78_67880</name>
</gene>
<evidence type="ECO:0000256" key="3">
    <source>
        <dbReference type="ARBA" id="ARBA00022553"/>
    </source>
</evidence>
<organism evidence="7">
    <name type="scientific">Streptomyces sp. CMC78</name>
    <dbReference type="NCBI Taxonomy" id="3231512"/>
    <lineage>
        <taxon>Bacteria</taxon>
        <taxon>Bacillati</taxon>
        <taxon>Actinomycetota</taxon>
        <taxon>Actinomycetes</taxon>
        <taxon>Kitasatosporales</taxon>
        <taxon>Streptomycetaceae</taxon>
        <taxon>Streptomyces</taxon>
    </lineage>
</organism>
<dbReference type="SUPFAM" id="SSF47336">
    <property type="entry name" value="ACP-like"/>
    <property type="match status" value="1"/>
</dbReference>
<evidence type="ECO:0000256" key="1">
    <source>
        <dbReference type="ARBA" id="ARBA00001957"/>
    </source>
</evidence>
<dbReference type="Gene3D" id="3.30.559.10">
    <property type="entry name" value="Chloramphenicol acetyltransferase-like domain"/>
    <property type="match status" value="1"/>
</dbReference>
<accession>A0AB33KSD5</accession>
<proteinExistence type="predicted"/>
<dbReference type="InterPro" id="IPR023213">
    <property type="entry name" value="CAT-like_dom_sf"/>
</dbReference>
<name>A0AB33KSD5_9ACTN</name>
<dbReference type="SUPFAM" id="SSF52777">
    <property type="entry name" value="CoA-dependent acyltransferases"/>
    <property type="match status" value="2"/>
</dbReference>
<protein>
    <recommendedName>
        <fullName evidence="6">Carrier domain-containing protein</fullName>
    </recommendedName>
</protein>
<dbReference type="Gene3D" id="3.30.559.30">
    <property type="entry name" value="Nonribosomal peptide synthetase, condensation domain"/>
    <property type="match status" value="1"/>
</dbReference>
<dbReference type="GO" id="GO:0044550">
    <property type="term" value="P:secondary metabolite biosynthetic process"/>
    <property type="evidence" value="ECO:0007669"/>
    <property type="project" value="TreeGrafter"/>
</dbReference>
<dbReference type="GO" id="GO:0000036">
    <property type="term" value="F:acyl carrier activity"/>
    <property type="evidence" value="ECO:0007669"/>
    <property type="project" value="TreeGrafter"/>
</dbReference>
<feature type="domain" description="Carrier" evidence="6">
    <location>
        <begin position="3"/>
        <end position="79"/>
    </location>
</feature>
<dbReference type="PANTHER" id="PTHR45527">
    <property type="entry name" value="NONRIBOSOMAL PEPTIDE SYNTHETASE"/>
    <property type="match status" value="1"/>
</dbReference>
<dbReference type="FunFam" id="3.30.559.30:FF:000006">
    <property type="entry name" value="Yersiniabactin polyketide/non-ribosomal peptide synthetase"/>
    <property type="match status" value="1"/>
</dbReference>
<dbReference type="CDD" id="cd19535">
    <property type="entry name" value="Cyc_NRPS"/>
    <property type="match status" value="1"/>
</dbReference>
<dbReference type="KEGG" id="stcm:SCMC78_67880"/>
<dbReference type="InterPro" id="IPR036736">
    <property type="entry name" value="ACP-like_sf"/>
</dbReference>
<dbReference type="GO" id="GO:0005737">
    <property type="term" value="C:cytoplasm"/>
    <property type="evidence" value="ECO:0007669"/>
    <property type="project" value="TreeGrafter"/>
</dbReference>
<dbReference type="EMBL" id="AP035884">
    <property type="protein sequence ID" value="BFP56981.1"/>
    <property type="molecule type" value="Genomic_DNA"/>
</dbReference>
<dbReference type="InterPro" id="IPR057737">
    <property type="entry name" value="Condensation_MtbB-like"/>
</dbReference>